<dbReference type="RefSeq" id="WP_096807049.1">
    <property type="nucleotide sequence ID" value="NZ_CP022196.1"/>
</dbReference>
<reference evidence="1 2" key="1">
    <citation type="submission" date="2017-06" db="EMBL/GenBank/DDBJ databases">
        <title>Celeribacter sp. TSPH2 complete genome sequence.</title>
        <authorList>
            <person name="Woo J.-H."/>
            <person name="Kim H.-S."/>
        </authorList>
    </citation>
    <scope>NUCLEOTIDE SEQUENCE [LARGE SCALE GENOMIC DNA]</scope>
    <source>
        <strain evidence="1 2">TSPH2</strain>
    </source>
</reference>
<dbReference type="KEGG" id="ceh:CEW89_19700"/>
<accession>A0A291GHE0</accession>
<name>A0A291GHE0_9RHOB</name>
<evidence type="ECO:0000313" key="2">
    <source>
        <dbReference type="Proteomes" id="UP000217935"/>
    </source>
</evidence>
<organism evidence="1 2">
    <name type="scientific">Celeribacter ethanolicus</name>
    <dbReference type="NCBI Taxonomy" id="1758178"/>
    <lineage>
        <taxon>Bacteria</taxon>
        <taxon>Pseudomonadati</taxon>
        <taxon>Pseudomonadota</taxon>
        <taxon>Alphaproteobacteria</taxon>
        <taxon>Rhodobacterales</taxon>
        <taxon>Roseobacteraceae</taxon>
        <taxon>Celeribacter</taxon>
    </lineage>
</organism>
<evidence type="ECO:0000313" key="1">
    <source>
        <dbReference type="EMBL" id="ATG49597.1"/>
    </source>
</evidence>
<gene>
    <name evidence="1" type="ORF">CEW89_19700</name>
</gene>
<proteinExistence type="predicted"/>
<keyword evidence="2" id="KW-1185">Reference proteome</keyword>
<dbReference type="Proteomes" id="UP000217935">
    <property type="component" value="Chromosome"/>
</dbReference>
<protein>
    <submittedName>
        <fullName evidence="1">Uncharacterized protein</fullName>
    </submittedName>
</protein>
<dbReference type="EMBL" id="CP022196">
    <property type="protein sequence ID" value="ATG49597.1"/>
    <property type="molecule type" value="Genomic_DNA"/>
</dbReference>
<dbReference type="AlphaFoldDB" id="A0A291GHE0"/>
<dbReference type="OrthoDB" id="7875217at2"/>
<sequence>MFEQTLNLHNWQRAFHVDGSLRDIYVHETTAWDWSKFMQIVARYNPVFYREGEAAVLPDRVEGLPGQFGAAALLLSFSPGKVGVNCHFFVEDEIELDVDLREVTSPLEVKALMAFMVELGRSLKKNVTLTEEGSPTWKWFGYEHTDDCIILF</sequence>
<dbReference type="STRING" id="1758178.GCA_001550095_00858"/>